<dbReference type="PANTHER" id="PTHR41523">
    <property type="entry name" value="TWO-COMPONENT SYSTEM SENSOR PROTEIN"/>
    <property type="match status" value="1"/>
</dbReference>
<dbReference type="Pfam" id="PF07568">
    <property type="entry name" value="HisKA_2"/>
    <property type="match status" value="1"/>
</dbReference>
<organism evidence="15 16">
    <name type="scientific">Tropicibacter naphthalenivorans</name>
    <dbReference type="NCBI Taxonomy" id="441103"/>
    <lineage>
        <taxon>Bacteria</taxon>
        <taxon>Pseudomonadati</taxon>
        <taxon>Pseudomonadota</taxon>
        <taxon>Alphaproteobacteria</taxon>
        <taxon>Rhodobacterales</taxon>
        <taxon>Roseobacteraceae</taxon>
        <taxon>Tropicibacter</taxon>
    </lineage>
</organism>
<proteinExistence type="predicted"/>
<dbReference type="AlphaFoldDB" id="A0A0N7M038"/>
<dbReference type="Proteomes" id="UP000054935">
    <property type="component" value="Unassembled WGS sequence"/>
</dbReference>
<dbReference type="SMART" id="SM00911">
    <property type="entry name" value="HWE_HK"/>
    <property type="match status" value="1"/>
</dbReference>
<keyword evidence="7" id="KW-0677">Repeat</keyword>
<feature type="coiled-coil region" evidence="12">
    <location>
        <begin position="137"/>
        <end position="178"/>
    </location>
</feature>
<evidence type="ECO:0000256" key="1">
    <source>
        <dbReference type="ARBA" id="ARBA00000085"/>
    </source>
</evidence>
<keyword evidence="11" id="KW-0843">Virulence</keyword>
<feature type="domain" description="PAC" evidence="14">
    <location>
        <begin position="94"/>
        <end position="146"/>
    </location>
</feature>
<name>A0A0N7M038_9RHOB</name>
<evidence type="ECO:0000256" key="8">
    <source>
        <dbReference type="ARBA" id="ARBA00022741"/>
    </source>
</evidence>
<evidence type="ECO:0000256" key="5">
    <source>
        <dbReference type="ARBA" id="ARBA00022643"/>
    </source>
</evidence>
<protein>
    <recommendedName>
        <fullName evidence="2">histidine kinase</fullName>
        <ecNumber evidence="2">2.7.13.3</ecNumber>
    </recommendedName>
</protein>
<dbReference type="Gene3D" id="3.30.450.20">
    <property type="entry name" value="PAS domain"/>
    <property type="match status" value="2"/>
</dbReference>
<reference evidence="15 16" key="1">
    <citation type="submission" date="2015-09" db="EMBL/GenBank/DDBJ databases">
        <authorList>
            <consortium name="Swine Surveillance"/>
        </authorList>
    </citation>
    <scope>NUCLEOTIDE SEQUENCE [LARGE SCALE GENOMIC DNA]</scope>
    <source>
        <strain evidence="15 16">CECT 7648</strain>
    </source>
</reference>
<keyword evidence="9 15" id="KW-0418">Kinase</keyword>
<dbReference type="EMBL" id="CYSE01000004">
    <property type="protein sequence ID" value="CUH79385.1"/>
    <property type="molecule type" value="Genomic_DNA"/>
</dbReference>
<evidence type="ECO:0000259" key="13">
    <source>
        <dbReference type="PROSITE" id="PS50109"/>
    </source>
</evidence>
<comment type="catalytic activity">
    <reaction evidence="1">
        <text>ATP + protein L-histidine = ADP + protein N-phospho-L-histidine.</text>
        <dbReference type="EC" id="2.7.13.3"/>
    </reaction>
</comment>
<dbReference type="EC" id="2.7.13.3" evidence="2"/>
<dbReference type="GO" id="GO:0005524">
    <property type="term" value="F:ATP binding"/>
    <property type="evidence" value="ECO:0007669"/>
    <property type="project" value="UniProtKB-KW"/>
</dbReference>
<dbReference type="Pfam" id="PF02518">
    <property type="entry name" value="HATPase_c"/>
    <property type="match status" value="1"/>
</dbReference>
<keyword evidence="10" id="KW-0067">ATP-binding</keyword>
<evidence type="ECO:0000313" key="16">
    <source>
        <dbReference type="Proteomes" id="UP000054935"/>
    </source>
</evidence>
<keyword evidence="16" id="KW-1185">Reference proteome</keyword>
<dbReference type="InterPro" id="IPR000700">
    <property type="entry name" value="PAS-assoc_C"/>
</dbReference>
<dbReference type="InterPro" id="IPR035965">
    <property type="entry name" value="PAS-like_dom_sf"/>
</dbReference>
<evidence type="ECO:0000259" key="14">
    <source>
        <dbReference type="PROSITE" id="PS50113"/>
    </source>
</evidence>
<keyword evidence="3" id="KW-0597">Phosphoprotein</keyword>
<dbReference type="InterPro" id="IPR011495">
    <property type="entry name" value="Sig_transdc_His_kin_sub2_dim/P"/>
</dbReference>
<dbReference type="GO" id="GO:0004673">
    <property type="term" value="F:protein histidine kinase activity"/>
    <property type="evidence" value="ECO:0007669"/>
    <property type="project" value="UniProtKB-EC"/>
</dbReference>
<dbReference type="Gene3D" id="3.30.565.10">
    <property type="entry name" value="Histidine kinase-like ATPase, C-terminal domain"/>
    <property type="match status" value="1"/>
</dbReference>
<evidence type="ECO:0000256" key="2">
    <source>
        <dbReference type="ARBA" id="ARBA00012438"/>
    </source>
</evidence>
<evidence type="ECO:0000256" key="3">
    <source>
        <dbReference type="ARBA" id="ARBA00022553"/>
    </source>
</evidence>
<dbReference type="InterPro" id="IPR036890">
    <property type="entry name" value="HATPase_C_sf"/>
</dbReference>
<evidence type="ECO:0000256" key="9">
    <source>
        <dbReference type="ARBA" id="ARBA00022777"/>
    </source>
</evidence>
<evidence type="ECO:0000256" key="4">
    <source>
        <dbReference type="ARBA" id="ARBA00022630"/>
    </source>
</evidence>
<sequence>MTDYISENRDGHIVELLGGLSTSFAISILNSSPDCIKLIELDGSLSFMNHNGMCAMEVDDFCMVEAQPWPSLWPESAQQLLQDAMDTATEGGTSRFEAFCPTAKGKPRWWEVTVSPVLGKTGRVERLLSTSRDITARVEREKRMQEHERQLDDYAQMLRRELAEKKELLAAKEVLVREVDHRVKNSFALIIGLLRLQMRNVSEEAAREAINDAANRISAVARVHEHLYRDESVQHIPVRSFLQDLCRGVCSSVGGSEGQVEMVFDDVTVPSDVAISYGLILTELLSNAFKHSQSDDTRVRVALETVPDKADRYLLAVEDNGRGLPEGFTLTEATGLGMKICKIYVAQLSGGLSHSRSDLGGARFVADVSGV</sequence>
<dbReference type="SMART" id="SM00387">
    <property type="entry name" value="HATPase_c"/>
    <property type="match status" value="1"/>
</dbReference>
<keyword evidence="4" id="KW-0285">Flavoprotein</keyword>
<dbReference type="NCBIfam" id="TIGR00229">
    <property type="entry name" value="sensory_box"/>
    <property type="match status" value="1"/>
</dbReference>
<evidence type="ECO:0000256" key="7">
    <source>
        <dbReference type="ARBA" id="ARBA00022737"/>
    </source>
</evidence>
<keyword evidence="12" id="KW-0175">Coiled coil</keyword>
<dbReference type="InterPro" id="IPR000014">
    <property type="entry name" value="PAS"/>
</dbReference>
<dbReference type="InterPro" id="IPR005467">
    <property type="entry name" value="His_kinase_dom"/>
</dbReference>
<dbReference type="SUPFAM" id="SSF55874">
    <property type="entry name" value="ATPase domain of HSP90 chaperone/DNA topoisomerase II/histidine kinase"/>
    <property type="match status" value="1"/>
</dbReference>
<keyword evidence="8" id="KW-0547">Nucleotide-binding</keyword>
<evidence type="ECO:0000256" key="11">
    <source>
        <dbReference type="ARBA" id="ARBA00023026"/>
    </source>
</evidence>
<evidence type="ECO:0000256" key="12">
    <source>
        <dbReference type="SAM" id="Coils"/>
    </source>
</evidence>
<evidence type="ECO:0000256" key="6">
    <source>
        <dbReference type="ARBA" id="ARBA00022679"/>
    </source>
</evidence>
<dbReference type="Pfam" id="PF08448">
    <property type="entry name" value="PAS_4"/>
    <property type="match status" value="1"/>
</dbReference>
<keyword evidence="5" id="KW-0288">FMN</keyword>
<dbReference type="RefSeq" id="WP_058247947.1">
    <property type="nucleotide sequence ID" value="NZ_CYSE01000004.1"/>
</dbReference>
<accession>A0A0N7M038</accession>
<dbReference type="PANTHER" id="PTHR41523:SF8">
    <property type="entry name" value="ETHYLENE RESPONSE SENSOR PROTEIN"/>
    <property type="match status" value="1"/>
</dbReference>
<evidence type="ECO:0000313" key="15">
    <source>
        <dbReference type="EMBL" id="CUH79385.1"/>
    </source>
</evidence>
<dbReference type="InterPro" id="IPR003594">
    <property type="entry name" value="HATPase_dom"/>
</dbReference>
<dbReference type="PROSITE" id="PS50109">
    <property type="entry name" value="HIS_KIN"/>
    <property type="match status" value="1"/>
</dbReference>
<feature type="domain" description="Histidine kinase" evidence="13">
    <location>
        <begin position="178"/>
        <end position="371"/>
    </location>
</feature>
<dbReference type="OrthoDB" id="9760752at2"/>
<dbReference type="SUPFAM" id="SSF55785">
    <property type="entry name" value="PYP-like sensor domain (PAS domain)"/>
    <property type="match status" value="1"/>
</dbReference>
<dbReference type="PROSITE" id="PS50113">
    <property type="entry name" value="PAC"/>
    <property type="match status" value="1"/>
</dbReference>
<evidence type="ECO:0000256" key="10">
    <source>
        <dbReference type="ARBA" id="ARBA00022840"/>
    </source>
</evidence>
<dbReference type="STRING" id="441103.TRN7648_02444"/>
<gene>
    <name evidence="15" type="primary">pdtaS_3</name>
    <name evidence="15" type="ORF">TRN7648_02444</name>
</gene>
<dbReference type="InterPro" id="IPR011102">
    <property type="entry name" value="Sig_transdc_His_kinase_HWE"/>
</dbReference>
<dbReference type="InterPro" id="IPR013656">
    <property type="entry name" value="PAS_4"/>
</dbReference>
<keyword evidence="6 15" id="KW-0808">Transferase</keyword>